<dbReference type="InterPro" id="IPR019587">
    <property type="entry name" value="Polyketide_cyclase/dehydratase"/>
</dbReference>
<protein>
    <submittedName>
        <fullName evidence="1">SRPBCC family protein</fullName>
    </submittedName>
</protein>
<dbReference type="EMBL" id="JAKXMK010000024">
    <property type="protein sequence ID" value="MCH6169335.1"/>
    <property type="molecule type" value="Genomic_DNA"/>
</dbReference>
<dbReference type="PANTHER" id="PTHR39332">
    <property type="entry name" value="BLL4707 PROTEIN"/>
    <property type="match status" value="1"/>
</dbReference>
<reference evidence="1 2" key="1">
    <citation type="submission" date="2022-03" db="EMBL/GenBank/DDBJ databases">
        <title>Pseudonocardia alaer sp. nov., a novel actinomycete isolated from reed forest soil.</title>
        <authorList>
            <person name="Wang L."/>
        </authorList>
    </citation>
    <scope>NUCLEOTIDE SEQUENCE [LARGE SCALE GENOMIC DNA]</scope>
    <source>
        <strain evidence="1 2">Y-16303</strain>
    </source>
</reference>
<keyword evidence="2" id="KW-1185">Reference proteome</keyword>
<accession>A0ABS9TLC6</accession>
<sequence>MPRPYASGVVAAPVEEVWALIRDFNGMTSWHSGIEKSSLDSGASGTEVGAVRRLVLGGGGVVVERLVTLDDTDHTFTYQIVESPFAVRRYISTVRLAPVTDTGHTFAEWWSEFDAEAADEEGLTKTFAGAVYAGGIKALQERFTG</sequence>
<name>A0ABS9TLC6_9PSEU</name>
<dbReference type="Gene3D" id="3.30.530.20">
    <property type="match status" value="1"/>
</dbReference>
<dbReference type="Proteomes" id="UP001299970">
    <property type="component" value="Unassembled WGS sequence"/>
</dbReference>
<dbReference type="InterPro" id="IPR023393">
    <property type="entry name" value="START-like_dom_sf"/>
</dbReference>
<dbReference type="PANTHER" id="PTHR39332:SF7">
    <property type="entry name" value="SRPBCC FAMILY PROTEIN"/>
    <property type="match status" value="1"/>
</dbReference>
<dbReference type="CDD" id="cd07821">
    <property type="entry name" value="PYR_PYL_RCAR_like"/>
    <property type="match status" value="1"/>
</dbReference>
<comment type="caution">
    <text evidence="1">The sequence shown here is derived from an EMBL/GenBank/DDBJ whole genome shotgun (WGS) entry which is preliminary data.</text>
</comment>
<evidence type="ECO:0000313" key="2">
    <source>
        <dbReference type="Proteomes" id="UP001299970"/>
    </source>
</evidence>
<dbReference type="SUPFAM" id="SSF55961">
    <property type="entry name" value="Bet v1-like"/>
    <property type="match status" value="1"/>
</dbReference>
<dbReference type="RefSeq" id="WP_241039976.1">
    <property type="nucleotide sequence ID" value="NZ_BAAAJF010000021.1"/>
</dbReference>
<gene>
    <name evidence="1" type="ORF">MMF94_26860</name>
</gene>
<evidence type="ECO:0000313" key="1">
    <source>
        <dbReference type="EMBL" id="MCH6169335.1"/>
    </source>
</evidence>
<proteinExistence type="predicted"/>
<dbReference type="Pfam" id="PF10604">
    <property type="entry name" value="Polyketide_cyc2"/>
    <property type="match status" value="1"/>
</dbReference>
<organism evidence="1 2">
    <name type="scientific">Pseudonocardia alaniniphila</name>
    <dbReference type="NCBI Taxonomy" id="75291"/>
    <lineage>
        <taxon>Bacteria</taxon>
        <taxon>Bacillati</taxon>
        <taxon>Actinomycetota</taxon>
        <taxon>Actinomycetes</taxon>
        <taxon>Pseudonocardiales</taxon>
        <taxon>Pseudonocardiaceae</taxon>
        <taxon>Pseudonocardia</taxon>
    </lineage>
</organism>